<dbReference type="AlphaFoldDB" id="A0A4Y9ILM3"/>
<proteinExistence type="predicted"/>
<dbReference type="Gene3D" id="2.60.40.2630">
    <property type="match status" value="1"/>
</dbReference>
<dbReference type="RefSeq" id="WP_135106169.1">
    <property type="nucleotide sequence ID" value="NZ_JADGKW010000004.1"/>
</dbReference>
<feature type="chain" id="PRO_5021396944" evidence="1">
    <location>
        <begin position="23"/>
        <end position="321"/>
    </location>
</feature>
<organism evidence="2 3">
    <name type="scientific">Dysgonomonas mossii</name>
    <dbReference type="NCBI Taxonomy" id="163665"/>
    <lineage>
        <taxon>Bacteria</taxon>
        <taxon>Pseudomonadati</taxon>
        <taxon>Bacteroidota</taxon>
        <taxon>Bacteroidia</taxon>
        <taxon>Bacteroidales</taxon>
        <taxon>Dysgonomonadaceae</taxon>
        <taxon>Dysgonomonas</taxon>
    </lineage>
</organism>
<dbReference type="CDD" id="cd13121">
    <property type="entry name" value="BF2867_like_C"/>
    <property type="match status" value="1"/>
</dbReference>
<sequence>MKKFFFLTAIAVSLFSFNSCNNDDDHPVNPGSKDAILKIQAGITAIDVVGTKASVVSAFPEGTNIGLFVTSGSLGDNNNSYKENDNALSVFRNGIWNQTPEIRLAGDNATVYAYYPYSSNNTDGRSIFVDHATQQDYMYGTHTPGQSAINKDNPAVSLTMKHAMALVQFNISKVNYPWQGKLTRIEIANADKKTILFNEGLMDISTGTIKNIEGKNRPASIQAYSDIYPLLTIPEKPSQLEADFLKVFVLPIKSTGGEGDVVFNFTIDGRIYTWKVPANTTWKAGTKNTYAVTINGSSLKIGNVNISDWTGGISANLIITD</sequence>
<feature type="signal peptide" evidence="1">
    <location>
        <begin position="1"/>
        <end position="22"/>
    </location>
</feature>
<accession>A0A4Y9ILM3</accession>
<dbReference type="OrthoDB" id="1096353at2"/>
<dbReference type="EMBL" id="SPPK01000004">
    <property type="protein sequence ID" value="TFU88818.1"/>
    <property type="molecule type" value="Genomic_DNA"/>
</dbReference>
<evidence type="ECO:0000313" key="2">
    <source>
        <dbReference type="EMBL" id="TFU88818.1"/>
    </source>
</evidence>
<dbReference type="Gene3D" id="2.60.40.2620">
    <property type="entry name" value="Fimbrillin-like"/>
    <property type="match status" value="1"/>
</dbReference>
<comment type="caution">
    <text evidence="2">The sequence shown here is derived from an EMBL/GenBank/DDBJ whole genome shotgun (WGS) entry which is preliminary data.</text>
</comment>
<keyword evidence="1" id="KW-0732">Signal</keyword>
<evidence type="ECO:0000256" key="1">
    <source>
        <dbReference type="SAM" id="SignalP"/>
    </source>
</evidence>
<dbReference type="CDD" id="cd13120">
    <property type="entry name" value="BF2867_like_N"/>
    <property type="match status" value="1"/>
</dbReference>
<dbReference type="Proteomes" id="UP000298285">
    <property type="component" value="Unassembled WGS sequence"/>
</dbReference>
<evidence type="ECO:0000313" key="3">
    <source>
        <dbReference type="Proteomes" id="UP000298285"/>
    </source>
</evidence>
<reference evidence="2 3" key="1">
    <citation type="submission" date="2019-03" db="EMBL/GenBank/DDBJ databases">
        <title>Diversity of the mouse oral microbiome.</title>
        <authorList>
            <person name="Joseph S."/>
            <person name="Aduse-Opoku J."/>
            <person name="Curtis M."/>
            <person name="Wade W."/>
            <person name="Hashim A."/>
        </authorList>
    </citation>
    <scope>NUCLEOTIDE SEQUENCE [LARGE SCALE GENOMIC DNA]</scope>
    <source>
        <strain evidence="2 3">P11</strain>
    </source>
</reference>
<dbReference type="Pfam" id="PF13149">
    <property type="entry name" value="Mfa_like_1"/>
    <property type="match status" value="1"/>
</dbReference>
<gene>
    <name evidence="2" type="ORF">E4T88_13195</name>
</gene>
<dbReference type="InterPro" id="IPR042278">
    <property type="entry name" value="Mfa-like_1_N"/>
</dbReference>
<name>A0A4Y9ILM3_9BACT</name>
<dbReference type="InterPro" id="IPR025049">
    <property type="entry name" value="Mfa-like_1"/>
</dbReference>
<protein>
    <submittedName>
        <fullName evidence="2">Fimbrillin family protein</fullName>
    </submittedName>
</protein>